<dbReference type="SUPFAM" id="SSF55729">
    <property type="entry name" value="Acyl-CoA N-acyltransferases (Nat)"/>
    <property type="match status" value="1"/>
</dbReference>
<dbReference type="CDD" id="cd04301">
    <property type="entry name" value="NAT_SF"/>
    <property type="match status" value="1"/>
</dbReference>
<keyword evidence="6" id="KW-1185">Reference proteome</keyword>
<keyword evidence="2" id="KW-0012">Acyltransferase</keyword>
<evidence type="ECO:0000313" key="5">
    <source>
        <dbReference type="EMBL" id="SED91254.1"/>
    </source>
</evidence>
<name>A0A1H5EJW6_9MICO</name>
<accession>A0A1H5EJW6</accession>
<dbReference type="STRING" id="648782.SAMN04488554_1042"/>
<evidence type="ECO:0000256" key="2">
    <source>
        <dbReference type="ARBA" id="ARBA00023315"/>
    </source>
</evidence>
<dbReference type="InterPro" id="IPR000182">
    <property type="entry name" value="GNAT_dom"/>
</dbReference>
<reference evidence="6" key="1">
    <citation type="submission" date="2016-10" db="EMBL/GenBank/DDBJ databases">
        <authorList>
            <person name="Varghese N."/>
            <person name="Submissions S."/>
        </authorList>
    </citation>
    <scope>NUCLEOTIDE SEQUENCE [LARGE SCALE GENOMIC DNA]</scope>
    <source>
        <strain evidence="6">DSM 21368</strain>
    </source>
</reference>
<evidence type="ECO:0000256" key="3">
    <source>
        <dbReference type="SAM" id="MobiDB-lite"/>
    </source>
</evidence>
<evidence type="ECO:0000313" key="6">
    <source>
        <dbReference type="Proteomes" id="UP000199220"/>
    </source>
</evidence>
<dbReference type="PANTHER" id="PTHR43877">
    <property type="entry name" value="AMINOALKYLPHOSPHONATE N-ACETYLTRANSFERASE-RELATED-RELATED"/>
    <property type="match status" value="1"/>
</dbReference>
<dbReference type="EMBL" id="FNTX01000001">
    <property type="protein sequence ID" value="SED91254.1"/>
    <property type="molecule type" value="Genomic_DNA"/>
</dbReference>
<dbReference type="Gene3D" id="3.40.630.30">
    <property type="match status" value="1"/>
</dbReference>
<organism evidence="5 6">
    <name type="scientific">Ruania alba</name>
    <dbReference type="NCBI Taxonomy" id="648782"/>
    <lineage>
        <taxon>Bacteria</taxon>
        <taxon>Bacillati</taxon>
        <taxon>Actinomycetota</taxon>
        <taxon>Actinomycetes</taxon>
        <taxon>Micrococcales</taxon>
        <taxon>Ruaniaceae</taxon>
        <taxon>Ruania</taxon>
    </lineage>
</organism>
<sequence length="321" mass="34115">MTVTFRPWREGDEIAAAASFGAPDTPEAGLDRPLLGLDAEDPWRRCLVAESDGEVVGAGAVSDARLHPDRLWVYVEVAHSHRRRGIGTELVRRLRTEQAPSGTQALRARFTADAEHAAGFAVSLGMAPIQRSRQVVVRPGALDVPTFGPTGPALEDLATGSVELTKAVMGFYDATHAPWDRSEMTLGRAQDLLLAPSTGARSAIVLRDRPKDAGGTLLAFAIAYDPPVLDPDDPDAAPDPNAAPAEPDPDRPTEVLLGYPPEANEAKTRAAVRQLLAMVAARYPVQLEVDDAMTPLSTVVDDLLAVGSAELVTETRIVATG</sequence>
<feature type="region of interest" description="Disordered" evidence="3">
    <location>
        <begin position="229"/>
        <end position="255"/>
    </location>
</feature>
<keyword evidence="1 5" id="KW-0808">Transferase</keyword>
<proteinExistence type="predicted"/>
<feature type="domain" description="N-acetyltransferase" evidence="4">
    <location>
        <begin position="3"/>
        <end position="145"/>
    </location>
</feature>
<evidence type="ECO:0000259" key="4">
    <source>
        <dbReference type="PROSITE" id="PS51186"/>
    </source>
</evidence>
<protein>
    <submittedName>
        <fullName evidence="5">Acetyltransferase (GNAT) family protein</fullName>
    </submittedName>
</protein>
<dbReference type="InterPro" id="IPR016181">
    <property type="entry name" value="Acyl_CoA_acyltransferase"/>
</dbReference>
<gene>
    <name evidence="5" type="ORF">SAMN04488554_1042</name>
</gene>
<dbReference type="AlphaFoldDB" id="A0A1H5EJW6"/>
<dbReference type="RefSeq" id="WP_245708677.1">
    <property type="nucleotide sequence ID" value="NZ_FNTX01000001.1"/>
</dbReference>
<dbReference type="Pfam" id="PF00583">
    <property type="entry name" value="Acetyltransf_1"/>
    <property type="match status" value="1"/>
</dbReference>
<dbReference type="Proteomes" id="UP000199220">
    <property type="component" value="Unassembled WGS sequence"/>
</dbReference>
<dbReference type="PROSITE" id="PS51186">
    <property type="entry name" value="GNAT"/>
    <property type="match status" value="1"/>
</dbReference>
<dbReference type="GO" id="GO:0016747">
    <property type="term" value="F:acyltransferase activity, transferring groups other than amino-acyl groups"/>
    <property type="evidence" value="ECO:0007669"/>
    <property type="project" value="InterPro"/>
</dbReference>
<evidence type="ECO:0000256" key="1">
    <source>
        <dbReference type="ARBA" id="ARBA00022679"/>
    </source>
</evidence>
<dbReference type="InterPro" id="IPR050832">
    <property type="entry name" value="Bact_Acetyltransf"/>
</dbReference>